<accession>A0A6L3ZGA4</accession>
<dbReference type="RefSeq" id="WP_151693811.1">
    <property type="nucleotide sequence ID" value="NZ_BMGX01000001.1"/>
</dbReference>
<comment type="caution">
    <text evidence="1">The sequence shown here is derived from an EMBL/GenBank/DDBJ whole genome shotgun (WGS) entry which is preliminary data.</text>
</comment>
<evidence type="ECO:0000313" key="2">
    <source>
        <dbReference type="Proteomes" id="UP000484164"/>
    </source>
</evidence>
<sequence>MLLSFSSYGQLIDSLAILNTAIERAVHSHTLDDLKRQIESRGHQPVLWNISKINLSESKKADTLFYDDGTYLIFEKLNRDFAEVFGENNDDILHLEYSIFLDHVKTNAQEGDIELHFSTIFDSIRNWVCTFHSDNFGQPVLFDCQEKIDSLYLLRRGLSEYSGSWQGIYTRAEALTYIHKALKISFRHPYIKQRIIENIEEYDTARILNASAFELCDSSTVQPVFIGQYEIPFYTCKTDMTFRVRDLFINGGSYSLNEEAYNHYKGAMVIGRIELNSNGTLEIMLCEIGGLFMRRYHFIHYRGKYPTLISVQ</sequence>
<organism evidence="1 2">
    <name type="scientific">Phaeocystidibacter marisrubri</name>
    <dbReference type="NCBI Taxonomy" id="1577780"/>
    <lineage>
        <taxon>Bacteria</taxon>
        <taxon>Pseudomonadati</taxon>
        <taxon>Bacteroidota</taxon>
        <taxon>Flavobacteriia</taxon>
        <taxon>Flavobacteriales</taxon>
        <taxon>Phaeocystidibacteraceae</taxon>
        <taxon>Phaeocystidibacter</taxon>
    </lineage>
</organism>
<name>A0A6L3ZGA4_9FLAO</name>
<evidence type="ECO:0000313" key="1">
    <source>
        <dbReference type="EMBL" id="KAB2816384.1"/>
    </source>
</evidence>
<keyword evidence="2" id="KW-1185">Reference proteome</keyword>
<proteinExistence type="predicted"/>
<dbReference type="Proteomes" id="UP000484164">
    <property type="component" value="Unassembled WGS sequence"/>
</dbReference>
<reference evidence="1 2" key="1">
    <citation type="submission" date="2019-10" db="EMBL/GenBank/DDBJ databases">
        <title>Genome sequence of Phaeocystidibacter marisrubri JCM30614 (type strain).</title>
        <authorList>
            <person name="Bowman J.P."/>
        </authorList>
    </citation>
    <scope>NUCLEOTIDE SEQUENCE [LARGE SCALE GENOMIC DNA]</scope>
    <source>
        <strain evidence="1 2">JCM 30614</strain>
    </source>
</reference>
<dbReference type="AlphaFoldDB" id="A0A6L3ZGA4"/>
<gene>
    <name evidence="1" type="ORF">F8C82_11930</name>
</gene>
<protein>
    <submittedName>
        <fullName evidence="1">Uncharacterized protein</fullName>
    </submittedName>
</protein>
<dbReference type="EMBL" id="WBVQ01000002">
    <property type="protein sequence ID" value="KAB2816384.1"/>
    <property type="molecule type" value="Genomic_DNA"/>
</dbReference>